<evidence type="ECO:0000256" key="2">
    <source>
        <dbReference type="ARBA" id="ARBA00022475"/>
    </source>
</evidence>
<feature type="transmembrane region" description="Helical" evidence="6">
    <location>
        <begin position="7"/>
        <end position="31"/>
    </location>
</feature>
<dbReference type="InterPro" id="IPR050833">
    <property type="entry name" value="Poly_Biosynth_Transport"/>
</dbReference>
<evidence type="ECO:0000256" key="3">
    <source>
        <dbReference type="ARBA" id="ARBA00022692"/>
    </source>
</evidence>
<keyword evidence="2" id="KW-1003">Cell membrane</keyword>
<feature type="transmembrane region" description="Helical" evidence="6">
    <location>
        <begin position="257"/>
        <end position="277"/>
    </location>
</feature>
<comment type="subcellular location">
    <subcellularLocation>
        <location evidence="1">Cell membrane</location>
        <topology evidence="1">Multi-pass membrane protein</topology>
    </subcellularLocation>
</comment>
<feature type="transmembrane region" description="Helical" evidence="6">
    <location>
        <begin position="393"/>
        <end position="413"/>
    </location>
</feature>
<evidence type="ECO:0000256" key="1">
    <source>
        <dbReference type="ARBA" id="ARBA00004651"/>
    </source>
</evidence>
<keyword evidence="5 6" id="KW-0472">Membrane</keyword>
<feature type="transmembrane region" description="Helical" evidence="6">
    <location>
        <begin position="79"/>
        <end position="101"/>
    </location>
</feature>
<keyword evidence="3 6" id="KW-0812">Transmembrane</keyword>
<sequence length="421" mass="47290">MTLLKISYLSAISTIIKIAVGFITNKVIAVYLGPSGLAIVGQLINFMSLILNISGNAFTTATTKYVSEYKDNENYLKTFISTLFKITITSSIIVTVVINIFSEQLAISVFGSKDFEYIIKIFSISIPIFLINSFALAILNAYRKLKIYIIINILTSLFSMLFIVLLTIKYNIEGTLLSYIVVQYAILLLTFLVIKKEVWFKLANIKDKFDIEVAKKIGKFSLITLTSVSASSITLLIVRDYLSGKYSIDSAGHWQGIWSLSQVSLSIIATALSIYLLPTLSAQNDKSIILKELKKAYILMIPFAIFISIFMIIFKEYITIILFSKDFAPMNELYLWQFIGNVFKVGAWIIGYYIAAKAMVKTAIFTEFFVGFTFIGSLMFLTDNFGLVGSSLAYALSSLLHFMLMIFVFINNFKGEINANK</sequence>
<protein>
    <submittedName>
        <fullName evidence="7">Putative polysaccharide biosynthesis protein</fullName>
    </submittedName>
</protein>
<feature type="transmembrane region" description="Helical" evidence="6">
    <location>
        <begin position="334"/>
        <end position="355"/>
    </location>
</feature>
<evidence type="ECO:0000313" key="8">
    <source>
        <dbReference type="Proteomes" id="UP000322644"/>
    </source>
</evidence>
<name>A0A5C2HHF8_9BACT</name>
<evidence type="ECO:0000313" key="7">
    <source>
        <dbReference type="EMBL" id="QEP40522.1"/>
    </source>
</evidence>
<keyword evidence="4 6" id="KW-1133">Transmembrane helix</keyword>
<dbReference type="KEGG" id="apoc:APORC_0920"/>
<dbReference type="GO" id="GO:0005886">
    <property type="term" value="C:plasma membrane"/>
    <property type="evidence" value="ECO:0007669"/>
    <property type="project" value="UniProtKB-SubCell"/>
</dbReference>
<feature type="transmembrane region" description="Helical" evidence="6">
    <location>
        <begin position="297"/>
        <end position="314"/>
    </location>
</feature>
<organism evidence="7 8">
    <name type="scientific">Arcobacter porcinus</name>
    <dbReference type="NCBI Taxonomy" id="1935204"/>
    <lineage>
        <taxon>Bacteria</taxon>
        <taxon>Pseudomonadati</taxon>
        <taxon>Campylobacterota</taxon>
        <taxon>Epsilonproteobacteria</taxon>
        <taxon>Campylobacterales</taxon>
        <taxon>Arcobacteraceae</taxon>
        <taxon>Arcobacter</taxon>
    </lineage>
</organism>
<dbReference type="InterPro" id="IPR044550">
    <property type="entry name" value="WzxE"/>
</dbReference>
<dbReference type="InterPro" id="IPR002797">
    <property type="entry name" value="Polysacc_synth"/>
</dbReference>
<reference evidence="7 8" key="1">
    <citation type="submission" date="2019-09" db="EMBL/GenBank/DDBJ databases">
        <title>Complete genome sequencing of four Arcobacter species reveals a diverse suite of mobile elements.</title>
        <authorList>
            <person name="Miller W.G."/>
            <person name="Yee E."/>
            <person name="Bono J.L."/>
        </authorList>
    </citation>
    <scope>NUCLEOTIDE SEQUENCE [LARGE SCALE GENOMIC DNA]</scope>
    <source>
        <strain evidence="7 8">CCUG 56899</strain>
    </source>
</reference>
<feature type="transmembrane region" description="Helical" evidence="6">
    <location>
        <begin position="149"/>
        <end position="170"/>
    </location>
</feature>
<dbReference type="Pfam" id="PF01943">
    <property type="entry name" value="Polysacc_synt"/>
    <property type="match status" value="1"/>
</dbReference>
<dbReference type="AlphaFoldDB" id="A0A5C2HHF8"/>
<evidence type="ECO:0000256" key="4">
    <source>
        <dbReference type="ARBA" id="ARBA00022989"/>
    </source>
</evidence>
<dbReference type="GO" id="GO:0009246">
    <property type="term" value="P:enterobacterial common antigen biosynthetic process"/>
    <property type="evidence" value="ECO:0007669"/>
    <property type="project" value="InterPro"/>
</dbReference>
<reference evidence="7 8" key="2">
    <citation type="submission" date="2019-09" db="EMBL/GenBank/DDBJ databases">
        <title>Taxonomic note: a critical rebuttal of the proposed division of the genus Arcobacter into six genera, emended descriptions of Arcobacter anaerophilus and the genus Arcobacter, and an assessment of genus-level boundaries for Epsilonproteobacteria using in silico genomic comparator tools.</title>
        <authorList>
            <person name="On S.L.W."/>
            <person name="Miller W.G."/>
            <person name="Biggs P."/>
            <person name="Cornelius A."/>
            <person name="Vandamme P."/>
        </authorList>
    </citation>
    <scope>NUCLEOTIDE SEQUENCE [LARGE SCALE GENOMIC DNA]</scope>
    <source>
        <strain evidence="7 8">CCUG 56899</strain>
    </source>
</reference>
<feature type="transmembrane region" description="Helical" evidence="6">
    <location>
        <begin position="176"/>
        <end position="194"/>
    </location>
</feature>
<feature type="transmembrane region" description="Helical" evidence="6">
    <location>
        <begin position="362"/>
        <end position="381"/>
    </location>
</feature>
<accession>A0A5C2HHF8</accession>
<proteinExistence type="predicted"/>
<gene>
    <name evidence="7" type="ORF">APORC_0920</name>
</gene>
<dbReference type="EMBL" id="CP036246">
    <property type="protein sequence ID" value="QEP40522.1"/>
    <property type="molecule type" value="Genomic_DNA"/>
</dbReference>
<dbReference type="PANTHER" id="PTHR30250:SF30">
    <property type="entry name" value="LIPID III FLIPPASE"/>
    <property type="match status" value="1"/>
</dbReference>
<dbReference type="CDD" id="cd13125">
    <property type="entry name" value="MATE_like_10"/>
    <property type="match status" value="1"/>
</dbReference>
<feature type="transmembrane region" description="Helical" evidence="6">
    <location>
        <begin position="121"/>
        <end position="142"/>
    </location>
</feature>
<dbReference type="RefSeq" id="WP_066387119.1">
    <property type="nucleotide sequence ID" value="NZ_CP036246.2"/>
</dbReference>
<dbReference type="Proteomes" id="UP000322644">
    <property type="component" value="Chromosome"/>
</dbReference>
<evidence type="ECO:0000256" key="5">
    <source>
        <dbReference type="ARBA" id="ARBA00023136"/>
    </source>
</evidence>
<feature type="transmembrane region" description="Helical" evidence="6">
    <location>
        <begin position="217"/>
        <end position="237"/>
    </location>
</feature>
<evidence type="ECO:0000256" key="6">
    <source>
        <dbReference type="SAM" id="Phobius"/>
    </source>
</evidence>
<feature type="transmembrane region" description="Helical" evidence="6">
    <location>
        <begin position="37"/>
        <end position="58"/>
    </location>
</feature>
<dbReference type="PANTHER" id="PTHR30250">
    <property type="entry name" value="PST FAMILY PREDICTED COLANIC ACID TRANSPORTER"/>
    <property type="match status" value="1"/>
</dbReference>